<evidence type="ECO:0000313" key="1">
    <source>
        <dbReference type="EMBL" id="GIX98221.1"/>
    </source>
</evidence>
<name>A0AAV4PM99_CAEEX</name>
<evidence type="ECO:0000313" key="2">
    <source>
        <dbReference type="Proteomes" id="UP001054945"/>
    </source>
</evidence>
<reference evidence="1 2" key="1">
    <citation type="submission" date="2021-06" db="EMBL/GenBank/DDBJ databases">
        <title>Caerostris extrusa draft genome.</title>
        <authorList>
            <person name="Kono N."/>
            <person name="Arakawa K."/>
        </authorList>
    </citation>
    <scope>NUCLEOTIDE SEQUENCE [LARGE SCALE GENOMIC DNA]</scope>
</reference>
<sequence>SCQFLSPNFETTHLNGTFIHHKILESKEPLQSPLFQSLQVRVVDDEAGHVQAPEESLGRTLFPDSQMVYVAFTSNSEPSASFSLNFSKSDTFRQLTSALDRYRPQRHSGRTHLHFLTRKCFASSE</sequence>
<feature type="non-terminal residue" evidence="1">
    <location>
        <position position="1"/>
    </location>
</feature>
<protein>
    <submittedName>
        <fullName evidence="1">Uncharacterized protein</fullName>
    </submittedName>
</protein>
<gene>
    <name evidence="1" type="ORF">CEXT_114231</name>
</gene>
<keyword evidence="2" id="KW-1185">Reference proteome</keyword>
<proteinExistence type="predicted"/>
<organism evidence="1 2">
    <name type="scientific">Caerostris extrusa</name>
    <name type="common">Bark spider</name>
    <name type="synonym">Caerostris bankana</name>
    <dbReference type="NCBI Taxonomy" id="172846"/>
    <lineage>
        <taxon>Eukaryota</taxon>
        <taxon>Metazoa</taxon>
        <taxon>Ecdysozoa</taxon>
        <taxon>Arthropoda</taxon>
        <taxon>Chelicerata</taxon>
        <taxon>Arachnida</taxon>
        <taxon>Araneae</taxon>
        <taxon>Araneomorphae</taxon>
        <taxon>Entelegynae</taxon>
        <taxon>Araneoidea</taxon>
        <taxon>Araneidae</taxon>
        <taxon>Caerostris</taxon>
    </lineage>
</organism>
<dbReference type="AlphaFoldDB" id="A0AAV4PM99"/>
<comment type="caution">
    <text evidence="1">The sequence shown here is derived from an EMBL/GenBank/DDBJ whole genome shotgun (WGS) entry which is preliminary data.</text>
</comment>
<dbReference type="Proteomes" id="UP001054945">
    <property type="component" value="Unassembled WGS sequence"/>
</dbReference>
<accession>A0AAV4PM99</accession>
<dbReference type="EMBL" id="BPLR01004878">
    <property type="protein sequence ID" value="GIX98221.1"/>
    <property type="molecule type" value="Genomic_DNA"/>
</dbReference>